<dbReference type="SUPFAM" id="SSF50129">
    <property type="entry name" value="GroES-like"/>
    <property type="match status" value="1"/>
</dbReference>
<organism evidence="1 2">
    <name type="scientific">Cytobacillus purgationiresistens</name>
    <dbReference type="NCBI Taxonomy" id="863449"/>
    <lineage>
        <taxon>Bacteria</taxon>
        <taxon>Bacillati</taxon>
        <taxon>Bacillota</taxon>
        <taxon>Bacilli</taxon>
        <taxon>Bacillales</taxon>
        <taxon>Bacillaceae</taxon>
        <taxon>Cytobacillus</taxon>
    </lineage>
</organism>
<accession>A0ABU0AM79</accession>
<keyword evidence="2" id="KW-1185">Reference proteome</keyword>
<protein>
    <submittedName>
        <fullName evidence="1">Zn-dependent alcohol dehydrogenase</fullName>
    </submittedName>
</protein>
<evidence type="ECO:0000313" key="2">
    <source>
        <dbReference type="Proteomes" id="UP001238088"/>
    </source>
</evidence>
<reference evidence="1 2" key="1">
    <citation type="submission" date="2023-07" db="EMBL/GenBank/DDBJ databases">
        <title>Genomic Encyclopedia of Type Strains, Phase IV (KMG-IV): sequencing the most valuable type-strain genomes for metagenomic binning, comparative biology and taxonomic classification.</title>
        <authorList>
            <person name="Goeker M."/>
        </authorList>
    </citation>
    <scope>NUCLEOTIDE SEQUENCE [LARGE SCALE GENOMIC DNA]</scope>
    <source>
        <strain evidence="1 2">DSM 23494</strain>
    </source>
</reference>
<dbReference type="EMBL" id="JAUSUB010000020">
    <property type="protein sequence ID" value="MDQ0272160.1"/>
    <property type="molecule type" value="Genomic_DNA"/>
</dbReference>
<name>A0ABU0AM79_9BACI</name>
<comment type="caution">
    <text evidence="1">The sequence shown here is derived from an EMBL/GenBank/DDBJ whole genome shotgun (WGS) entry which is preliminary data.</text>
</comment>
<proteinExistence type="predicted"/>
<gene>
    <name evidence="1" type="ORF">J2S17_004052</name>
</gene>
<dbReference type="Gene3D" id="3.90.180.10">
    <property type="entry name" value="Medium-chain alcohol dehydrogenases, catalytic domain"/>
    <property type="match status" value="1"/>
</dbReference>
<evidence type="ECO:0000313" key="1">
    <source>
        <dbReference type="EMBL" id="MDQ0272160.1"/>
    </source>
</evidence>
<dbReference type="Proteomes" id="UP001238088">
    <property type="component" value="Unassembled WGS sequence"/>
</dbReference>
<dbReference type="InterPro" id="IPR011032">
    <property type="entry name" value="GroES-like_sf"/>
</dbReference>
<sequence>MNIRSNKTKIHLDEPKADEILIQIVASGICHTDMVAQD</sequence>